<comment type="caution">
    <text evidence="3">The sequence shown here is derived from an EMBL/GenBank/DDBJ whole genome shotgun (WGS) entry which is preliminary data.</text>
</comment>
<feature type="signal peptide" evidence="2">
    <location>
        <begin position="1"/>
        <end position="24"/>
    </location>
</feature>
<proteinExistence type="predicted"/>
<protein>
    <submittedName>
        <fullName evidence="3">Uncharacterized protein</fullName>
    </submittedName>
</protein>
<dbReference type="Proteomes" id="UP001230426">
    <property type="component" value="Unassembled WGS sequence"/>
</dbReference>
<organism evidence="3 4">
    <name type="scientific">Streptosporangium brasiliense</name>
    <dbReference type="NCBI Taxonomy" id="47480"/>
    <lineage>
        <taxon>Bacteria</taxon>
        <taxon>Bacillati</taxon>
        <taxon>Actinomycetota</taxon>
        <taxon>Actinomycetes</taxon>
        <taxon>Streptosporangiales</taxon>
        <taxon>Streptosporangiaceae</taxon>
        <taxon>Streptosporangium</taxon>
    </lineage>
</organism>
<evidence type="ECO:0000256" key="1">
    <source>
        <dbReference type="SAM" id="MobiDB-lite"/>
    </source>
</evidence>
<gene>
    <name evidence="3" type="ORF">J2S55_004708</name>
</gene>
<accession>A0ABT9R879</accession>
<evidence type="ECO:0000313" key="4">
    <source>
        <dbReference type="Proteomes" id="UP001230426"/>
    </source>
</evidence>
<feature type="chain" id="PRO_5047453718" evidence="2">
    <location>
        <begin position="25"/>
        <end position="178"/>
    </location>
</feature>
<feature type="region of interest" description="Disordered" evidence="1">
    <location>
        <begin position="35"/>
        <end position="84"/>
    </location>
</feature>
<reference evidence="3 4" key="1">
    <citation type="submission" date="2023-07" db="EMBL/GenBank/DDBJ databases">
        <title>Sequencing the genomes of 1000 actinobacteria strains.</title>
        <authorList>
            <person name="Klenk H.-P."/>
        </authorList>
    </citation>
    <scope>NUCLEOTIDE SEQUENCE [LARGE SCALE GENOMIC DNA]</scope>
    <source>
        <strain evidence="3 4">DSM 44109</strain>
    </source>
</reference>
<dbReference type="EMBL" id="JAUSRB010000002">
    <property type="protein sequence ID" value="MDP9865442.1"/>
    <property type="molecule type" value="Genomic_DNA"/>
</dbReference>
<dbReference type="RefSeq" id="WP_306864802.1">
    <property type="nucleotide sequence ID" value="NZ_JAUSRB010000002.1"/>
</dbReference>
<evidence type="ECO:0000313" key="3">
    <source>
        <dbReference type="EMBL" id="MDP9865442.1"/>
    </source>
</evidence>
<name>A0ABT9R879_9ACTN</name>
<keyword evidence="4" id="KW-1185">Reference proteome</keyword>
<evidence type="ECO:0000256" key="2">
    <source>
        <dbReference type="SAM" id="SignalP"/>
    </source>
</evidence>
<feature type="compositionally biased region" description="Low complexity" evidence="1">
    <location>
        <begin position="54"/>
        <end position="65"/>
    </location>
</feature>
<feature type="compositionally biased region" description="Basic and acidic residues" evidence="1">
    <location>
        <begin position="66"/>
        <end position="84"/>
    </location>
</feature>
<sequence>MHSIRISGLVVMLTSALAVTTVCALTPAAVAAAAATSSRTAVQPDPPQEPAEEPCPGGEPKPCGAPKEERDSVDSGRQDAKKDIAAAKEDIATAKEKVGQCPPGSKQCMESLIGDGAQQQKGIDDTRRTLDDFRPAPSDNAASVIDATCDAFGADLPAVFKSSEYFSQLTGVCELMNP</sequence>
<keyword evidence="2" id="KW-0732">Signal</keyword>